<evidence type="ECO:0000256" key="1">
    <source>
        <dbReference type="SAM" id="MobiDB-lite"/>
    </source>
</evidence>
<evidence type="ECO:0000313" key="5">
    <source>
        <dbReference type="Proteomes" id="UP000292702"/>
    </source>
</evidence>
<feature type="region of interest" description="Disordered" evidence="1">
    <location>
        <begin position="583"/>
        <end position="712"/>
    </location>
</feature>
<name>A0A4R0R0L5_9APHY</name>
<feature type="region of interest" description="Disordered" evidence="1">
    <location>
        <begin position="471"/>
        <end position="522"/>
    </location>
</feature>
<keyword evidence="2" id="KW-0812">Transmembrane</keyword>
<dbReference type="InterPro" id="IPR021109">
    <property type="entry name" value="Peptidase_aspartic_dom_sf"/>
</dbReference>
<protein>
    <recommendedName>
        <fullName evidence="3">Peptidase A1 domain-containing protein</fullName>
    </recommendedName>
</protein>
<feature type="compositionally biased region" description="Low complexity" evidence="1">
    <location>
        <begin position="685"/>
        <end position="700"/>
    </location>
</feature>
<dbReference type="Pfam" id="PF25581">
    <property type="entry name" value="AsqO_C"/>
    <property type="match status" value="1"/>
</dbReference>
<feature type="compositionally biased region" description="Polar residues" evidence="1">
    <location>
        <begin position="619"/>
        <end position="652"/>
    </location>
</feature>
<dbReference type="InterPro" id="IPR057722">
    <property type="entry name" value="AsqO/PenF-like_C"/>
</dbReference>
<keyword evidence="2" id="KW-1133">Transmembrane helix</keyword>
<dbReference type="InterPro" id="IPR056402">
    <property type="entry name" value="DA_N"/>
</dbReference>
<evidence type="ECO:0000256" key="2">
    <source>
        <dbReference type="SAM" id="Phobius"/>
    </source>
</evidence>
<dbReference type="SUPFAM" id="SSF50630">
    <property type="entry name" value="Acid proteases"/>
    <property type="match status" value="1"/>
</dbReference>
<dbReference type="PROSITE" id="PS51767">
    <property type="entry name" value="PEPTIDASE_A1"/>
    <property type="match status" value="1"/>
</dbReference>
<dbReference type="STRING" id="92696.A0A4R0R0L5"/>
<feature type="transmembrane region" description="Helical" evidence="2">
    <location>
        <begin position="437"/>
        <end position="460"/>
    </location>
</feature>
<reference evidence="4 5" key="1">
    <citation type="submission" date="2018-11" db="EMBL/GenBank/DDBJ databases">
        <title>Genome assembly of Steccherinum ochraceum LE-BIN_3174, the white-rot fungus of the Steccherinaceae family (The Residual Polyporoid clade, Polyporales, Basidiomycota).</title>
        <authorList>
            <person name="Fedorova T.V."/>
            <person name="Glazunova O.A."/>
            <person name="Landesman E.O."/>
            <person name="Moiseenko K.V."/>
            <person name="Psurtseva N.V."/>
            <person name="Savinova O.S."/>
            <person name="Shakhova N.V."/>
            <person name="Tyazhelova T.V."/>
            <person name="Vasina D.V."/>
        </authorList>
    </citation>
    <scope>NUCLEOTIDE SEQUENCE [LARGE SCALE GENOMIC DNA]</scope>
    <source>
        <strain evidence="4 5">LE-BIN_3174</strain>
    </source>
</reference>
<proteinExistence type="predicted"/>
<dbReference type="Pfam" id="PF24137">
    <property type="entry name" value="DA_N"/>
    <property type="match status" value="1"/>
</dbReference>
<gene>
    <name evidence="4" type="ORF">EIP91_010433</name>
</gene>
<dbReference type="OrthoDB" id="2687798at2759"/>
<evidence type="ECO:0000259" key="3">
    <source>
        <dbReference type="PROSITE" id="PS51767"/>
    </source>
</evidence>
<feature type="compositionally biased region" description="Polar residues" evidence="1">
    <location>
        <begin position="862"/>
        <end position="876"/>
    </location>
</feature>
<sequence length="1329" mass="140628">MGAAGARVQKRDDSPPPFVPARVNIPIMFDSNGRYVIGVQMGPSRLNLTMTTGSGMTYVAGNTCSQCSGDGVNLYDQSASTTVQQFGSASNVPFFNGTAAVSMIKENCSLPTSNGSLWVYPNQTSKPHVPMEIDRVDVSTASSYVVAVMNDVSSNIINQASGANIAGGVSGLVGLGTNRGVPPSSSNTTFNPSFGDSIMGQWLGIHPTALNFSFGVALDTPVVTPKPNTVPSSAISAPSTAGTVHWLQPDDTAYDATTLAFAPVNSTQASLQASLATDPQDWVVTLDGWLFVSNGDSINHRQQIVANVDPLYQGIYIPLDQATLIHAAIPGAVSQPTVSTLGSLSQTWKIPCDSVFSMGIIVQSQTYTLDHNTLVIQNGDGTCTSGLEAWTDGSVNQYLLGARFMSSLYLIFNVPRDGSSSIGFANRATQGKSHTGAIVGGTVGGVLGLIIIGLVAWYFFWFRPHSSHSRTVSGSFDEDKTTGTTGNVEPYPVFTPQGQPISAHPASPSSYTSPLRSTTGYSESQTIVYNPSMTGRPDSGLASSPSQIVFVNEAGQIVTPIVSPTSATSLLEIEDGAIAPPAYEEREESQAGSSQQSRRPREKGQRRTEPSSRLCRLNPSITRTYASHPQYPNDQESDNAQHVQENPHDTTPSDAASSHAASQHKAPHGDLSGNPEGVGFVEQVGSHSASAQKGSSSWGQEGFSGQENITPPSFVDAIKNKIGLKTTAGEDKQNRGGGEGVTGSGKPMFDTGKRLLWTSAVLQKDNTKGQAPKESRQPKDKTNADQNDHLQHRSSASKGGKQGKGNAAENPTLPSHQFDDKGSKSKQGPSGARGFATSASLAAEGKSEHTADSYSKDVDSAPPSSAKTHQVDTSATGAKVQPATEPQTGEFAQKGPENKEYETVSKQGQPYDIPPSEGSENDQKLRYGGRLKMVRLSSVLRAGLAWGLLCDLGVVGAMVPLHYIANRAAAPGTAFDRQYVVPTPSTSDNKADWWWMNVQADAGVNGAPPANIQVVFFMGYIFEHDSDAPEFYASVDGFFDDGTPFHLTLPATSATVTQQGDDATGTWDGAGMFVSSPGRSYDITFANDDVQGTISIAVDGAPSHFACNTTSSPFFDSITPSAALTSSQDQVLFEHLGWAVSAPSGRATVALTIDGTPLTFTGTGYHDQNFIDSSDLFADTISEWFFGTAQVGPYVFSYLETRSFDSEFTLSTGFLARDGVVLQNQCRVAPTNASSAVQATDSSKLSRVGVIHSDASDVDVPKSYVVDYVLANGEEFSFTLTETTEVLDIPVYHRSIGPVSGGKVGEPASEGVTLFEWLNPGVNVYITPQ</sequence>
<dbReference type="InterPro" id="IPR033121">
    <property type="entry name" value="PEPTIDASE_A1"/>
</dbReference>
<comment type="caution">
    <text evidence="4">The sequence shown here is derived from an EMBL/GenBank/DDBJ whole genome shotgun (WGS) entry which is preliminary data.</text>
</comment>
<dbReference type="SUPFAM" id="SSF159245">
    <property type="entry name" value="AttH-like"/>
    <property type="match status" value="1"/>
</dbReference>
<dbReference type="Gene3D" id="2.40.70.10">
    <property type="entry name" value="Acid Proteases"/>
    <property type="match status" value="2"/>
</dbReference>
<keyword evidence="2" id="KW-0472">Membrane</keyword>
<feature type="domain" description="Peptidase A1" evidence="3">
    <location>
        <begin position="35"/>
        <end position="425"/>
    </location>
</feature>
<accession>A0A4R0R0L5</accession>
<feature type="region of interest" description="Disordered" evidence="1">
    <location>
        <begin position="726"/>
        <end position="923"/>
    </location>
</feature>
<evidence type="ECO:0000313" key="4">
    <source>
        <dbReference type="EMBL" id="TCD60281.1"/>
    </source>
</evidence>
<feature type="compositionally biased region" description="Polar residues" evidence="1">
    <location>
        <begin position="507"/>
        <end position="522"/>
    </location>
</feature>
<feature type="compositionally biased region" description="Basic and acidic residues" evidence="1">
    <location>
        <begin position="765"/>
        <end position="791"/>
    </location>
</feature>
<dbReference type="Proteomes" id="UP000292702">
    <property type="component" value="Unassembled WGS sequence"/>
</dbReference>
<feature type="compositionally biased region" description="Basic and acidic residues" evidence="1">
    <location>
        <begin position="845"/>
        <end position="859"/>
    </location>
</feature>
<feature type="compositionally biased region" description="Low complexity" evidence="1">
    <location>
        <begin position="794"/>
        <end position="808"/>
    </location>
</feature>
<organism evidence="4 5">
    <name type="scientific">Steccherinum ochraceum</name>
    <dbReference type="NCBI Taxonomy" id="92696"/>
    <lineage>
        <taxon>Eukaryota</taxon>
        <taxon>Fungi</taxon>
        <taxon>Dikarya</taxon>
        <taxon>Basidiomycota</taxon>
        <taxon>Agaricomycotina</taxon>
        <taxon>Agaricomycetes</taxon>
        <taxon>Polyporales</taxon>
        <taxon>Steccherinaceae</taxon>
        <taxon>Steccherinum</taxon>
    </lineage>
</organism>
<keyword evidence="5" id="KW-1185">Reference proteome</keyword>
<dbReference type="EMBL" id="RWJN01000625">
    <property type="protein sequence ID" value="TCD60281.1"/>
    <property type="molecule type" value="Genomic_DNA"/>
</dbReference>